<proteinExistence type="predicted"/>
<evidence type="ECO:0000256" key="1">
    <source>
        <dbReference type="ARBA" id="ARBA00023125"/>
    </source>
</evidence>
<feature type="domain" description="HTH merR-type" evidence="2">
    <location>
        <begin position="1"/>
        <end position="70"/>
    </location>
</feature>
<protein>
    <submittedName>
        <fullName evidence="3">MerR family transcriptional regulator</fullName>
    </submittedName>
</protein>
<dbReference type="GO" id="GO:0003677">
    <property type="term" value="F:DNA binding"/>
    <property type="evidence" value="ECO:0007669"/>
    <property type="project" value="UniProtKB-KW"/>
</dbReference>
<gene>
    <name evidence="3" type="ORF">E1284_28670</name>
</gene>
<keyword evidence="4" id="KW-1185">Reference proteome</keyword>
<comment type="caution">
    <text evidence="3">The sequence shown here is derived from an EMBL/GenBank/DDBJ whole genome shotgun (WGS) entry which is preliminary data.</text>
</comment>
<keyword evidence="1" id="KW-0238">DNA-binding</keyword>
<dbReference type="InterPro" id="IPR000551">
    <property type="entry name" value="MerR-type_HTH_dom"/>
</dbReference>
<evidence type="ECO:0000259" key="2">
    <source>
        <dbReference type="PROSITE" id="PS50937"/>
    </source>
</evidence>
<dbReference type="SMART" id="SM00422">
    <property type="entry name" value="HTH_MERR"/>
    <property type="match status" value="1"/>
</dbReference>
<sequence>MLTIGQLAAYAGVTVRAVRHYHQIGLLPEPERDASGYRRYGATAVVSLIKIRTLADAGVPLSRIDDLLGADPAAFAEAVRRIDARLRAEIARLEAGRENIARLAAGDGLVLPPEVVSYLDRLRELGVSERMVEGERDGWILVAARWPDRVRELMPGKFAQLGDPRVVRLYRVLSELVDGGAADEPLLEEAADIMADLAEQAHAAGEVDFGEMADEDLPFDLLEALAVESDPRALRMVELMRERGWNGWVRTERLPEGGRVRGRGGRRASPR</sequence>
<evidence type="ECO:0000313" key="4">
    <source>
        <dbReference type="Proteomes" id="UP000295431"/>
    </source>
</evidence>
<dbReference type="Pfam" id="PF00376">
    <property type="entry name" value="MerR"/>
    <property type="match status" value="1"/>
</dbReference>
<dbReference type="CDD" id="cd00592">
    <property type="entry name" value="HTH_MerR-like"/>
    <property type="match status" value="1"/>
</dbReference>
<dbReference type="RefSeq" id="WP_131943274.1">
    <property type="nucleotide sequence ID" value="NZ_BAAAMX010000006.1"/>
</dbReference>
<dbReference type="EMBL" id="SMJW01000184">
    <property type="protein sequence ID" value="TDC10015.1"/>
    <property type="molecule type" value="Genomic_DNA"/>
</dbReference>
<evidence type="ECO:0000313" key="3">
    <source>
        <dbReference type="EMBL" id="TDC10015.1"/>
    </source>
</evidence>
<dbReference type="PANTHER" id="PTHR30204">
    <property type="entry name" value="REDOX-CYCLING DRUG-SENSING TRANSCRIPTIONAL ACTIVATOR SOXR"/>
    <property type="match status" value="1"/>
</dbReference>
<organism evidence="3 4">
    <name type="scientific">Actinomadura bangladeshensis</name>
    <dbReference type="NCBI Taxonomy" id="453573"/>
    <lineage>
        <taxon>Bacteria</taxon>
        <taxon>Bacillati</taxon>
        <taxon>Actinomycetota</taxon>
        <taxon>Actinomycetes</taxon>
        <taxon>Streptosporangiales</taxon>
        <taxon>Thermomonosporaceae</taxon>
        <taxon>Actinomadura</taxon>
    </lineage>
</organism>
<dbReference type="GO" id="GO:0003700">
    <property type="term" value="F:DNA-binding transcription factor activity"/>
    <property type="evidence" value="ECO:0007669"/>
    <property type="project" value="InterPro"/>
</dbReference>
<dbReference type="Gene3D" id="1.10.1660.10">
    <property type="match status" value="1"/>
</dbReference>
<dbReference type="InterPro" id="IPR047057">
    <property type="entry name" value="MerR_fam"/>
</dbReference>
<dbReference type="AlphaFoldDB" id="A0A4R4NLE8"/>
<dbReference type="PROSITE" id="PS50937">
    <property type="entry name" value="HTH_MERR_2"/>
    <property type="match status" value="1"/>
</dbReference>
<dbReference type="PANTHER" id="PTHR30204:SF93">
    <property type="entry name" value="HTH MERR-TYPE DOMAIN-CONTAINING PROTEIN"/>
    <property type="match status" value="1"/>
</dbReference>
<dbReference type="Proteomes" id="UP000295431">
    <property type="component" value="Unassembled WGS sequence"/>
</dbReference>
<accession>A0A4R4NLE8</accession>
<dbReference type="InterPro" id="IPR009061">
    <property type="entry name" value="DNA-bd_dom_put_sf"/>
</dbReference>
<dbReference type="SUPFAM" id="SSF46955">
    <property type="entry name" value="Putative DNA-binding domain"/>
    <property type="match status" value="1"/>
</dbReference>
<reference evidence="3 4" key="1">
    <citation type="submission" date="2019-03" db="EMBL/GenBank/DDBJ databases">
        <title>Draft genome sequences of novel Actinobacteria.</title>
        <authorList>
            <person name="Sahin N."/>
            <person name="Ay H."/>
            <person name="Saygin H."/>
        </authorList>
    </citation>
    <scope>NUCLEOTIDE SEQUENCE [LARGE SCALE GENOMIC DNA]</scope>
    <source>
        <strain evidence="3 4">DSM 45347</strain>
    </source>
</reference>
<name>A0A4R4NLE8_9ACTN</name>
<dbReference type="PRINTS" id="PR00040">
    <property type="entry name" value="HTHMERR"/>
</dbReference>
<dbReference type="OrthoDB" id="4569196at2"/>